<dbReference type="InterPro" id="IPR036427">
    <property type="entry name" value="Bromodomain-like_sf"/>
</dbReference>
<dbReference type="PANTHER" id="PTHR16062:SF21">
    <property type="entry name" value="CHROMATIN STRUCTURE-REMODELING COMPLEX SUBUNIT RSC1-RELATED"/>
    <property type="match status" value="1"/>
</dbReference>
<keyword evidence="2" id="KW-0677">Repeat</keyword>
<proteinExistence type="predicted"/>
<dbReference type="SMART" id="SM00297">
    <property type="entry name" value="BROMO"/>
    <property type="match status" value="2"/>
</dbReference>
<dbReference type="GO" id="GO:0003682">
    <property type="term" value="F:chromatin binding"/>
    <property type="evidence" value="ECO:0007669"/>
    <property type="project" value="TreeGrafter"/>
</dbReference>
<feature type="compositionally biased region" description="Low complexity" evidence="9">
    <location>
        <begin position="256"/>
        <end position="268"/>
    </location>
</feature>
<dbReference type="Pfam" id="PF00439">
    <property type="entry name" value="Bromodomain"/>
    <property type="match status" value="2"/>
</dbReference>
<keyword evidence="7" id="KW-0539">Nucleus</keyword>
<dbReference type="OrthoDB" id="6017at2759"/>
<evidence type="ECO:0000256" key="3">
    <source>
        <dbReference type="ARBA" id="ARBA00022853"/>
    </source>
</evidence>
<feature type="compositionally biased region" description="Acidic residues" evidence="9">
    <location>
        <begin position="223"/>
        <end position="234"/>
    </location>
</feature>
<evidence type="ECO:0000313" key="12">
    <source>
        <dbReference type="Proteomes" id="UP000279259"/>
    </source>
</evidence>
<dbReference type="SUPFAM" id="SSF47370">
    <property type="entry name" value="Bromodomain"/>
    <property type="match status" value="2"/>
</dbReference>
<evidence type="ECO:0000256" key="6">
    <source>
        <dbReference type="ARBA" id="ARBA00023163"/>
    </source>
</evidence>
<evidence type="ECO:0000256" key="1">
    <source>
        <dbReference type="ARBA" id="ARBA00004123"/>
    </source>
</evidence>
<feature type="compositionally biased region" description="Basic and acidic residues" evidence="9">
    <location>
        <begin position="97"/>
        <end position="114"/>
    </location>
</feature>
<protein>
    <recommendedName>
        <fullName evidence="10">Bromo domain-containing protein</fullName>
    </recommendedName>
</protein>
<feature type="domain" description="Bromo" evidence="10">
    <location>
        <begin position="306"/>
        <end position="376"/>
    </location>
</feature>
<dbReference type="CDD" id="cd04369">
    <property type="entry name" value="Bromodomain"/>
    <property type="match status" value="2"/>
</dbReference>
<evidence type="ECO:0000256" key="2">
    <source>
        <dbReference type="ARBA" id="ARBA00022737"/>
    </source>
</evidence>
<keyword evidence="12" id="KW-1185">Reference proteome</keyword>
<evidence type="ECO:0000256" key="9">
    <source>
        <dbReference type="SAM" id="MobiDB-lite"/>
    </source>
</evidence>
<dbReference type="InterPro" id="IPR018359">
    <property type="entry name" value="Bromodomain_CS"/>
</dbReference>
<dbReference type="GO" id="GO:0006338">
    <property type="term" value="P:chromatin remodeling"/>
    <property type="evidence" value="ECO:0007669"/>
    <property type="project" value="InterPro"/>
</dbReference>
<dbReference type="PROSITE" id="PS00633">
    <property type="entry name" value="BROMODOMAIN_1"/>
    <property type="match status" value="1"/>
</dbReference>
<evidence type="ECO:0000256" key="7">
    <source>
        <dbReference type="ARBA" id="ARBA00023242"/>
    </source>
</evidence>
<keyword evidence="6" id="KW-0804">Transcription</keyword>
<evidence type="ECO:0000256" key="4">
    <source>
        <dbReference type="ARBA" id="ARBA00023015"/>
    </source>
</evidence>
<organism evidence="11 12">
    <name type="scientific">Saitozyma podzolica</name>
    <dbReference type="NCBI Taxonomy" id="1890683"/>
    <lineage>
        <taxon>Eukaryota</taxon>
        <taxon>Fungi</taxon>
        <taxon>Dikarya</taxon>
        <taxon>Basidiomycota</taxon>
        <taxon>Agaricomycotina</taxon>
        <taxon>Tremellomycetes</taxon>
        <taxon>Tremellales</taxon>
        <taxon>Trimorphomycetaceae</taxon>
        <taxon>Saitozyma</taxon>
    </lineage>
</organism>
<dbReference type="PRINTS" id="PR00503">
    <property type="entry name" value="BROMODOMAIN"/>
</dbReference>
<dbReference type="InterPro" id="IPR001487">
    <property type="entry name" value="Bromodomain"/>
</dbReference>
<dbReference type="STRING" id="1890683.A0A427Y297"/>
<dbReference type="PANTHER" id="PTHR16062">
    <property type="entry name" value="SWI/SNF-RELATED"/>
    <property type="match status" value="1"/>
</dbReference>
<dbReference type="PROSITE" id="PS50014">
    <property type="entry name" value="BROMODOMAIN_2"/>
    <property type="match status" value="2"/>
</dbReference>
<evidence type="ECO:0000256" key="8">
    <source>
        <dbReference type="PROSITE-ProRule" id="PRU00035"/>
    </source>
</evidence>
<keyword evidence="4" id="KW-0805">Transcription regulation</keyword>
<comment type="subcellular location">
    <subcellularLocation>
        <location evidence="1">Nucleus</location>
    </subcellularLocation>
</comment>
<accession>A0A427Y297</accession>
<evidence type="ECO:0000313" key="11">
    <source>
        <dbReference type="EMBL" id="RSH85254.1"/>
    </source>
</evidence>
<name>A0A427Y297_9TREE</name>
<dbReference type="AlphaFoldDB" id="A0A427Y297"/>
<feature type="domain" description="Bromo" evidence="10">
    <location>
        <begin position="127"/>
        <end position="197"/>
    </location>
</feature>
<gene>
    <name evidence="11" type="ORF">EHS25_005061</name>
</gene>
<keyword evidence="3" id="KW-0156">Chromatin regulator</keyword>
<sequence length="672" mass="74115">MSTPAAAAGSASTPADGTGGENPDTSRAVKQEQEAGPQGSPDTETRTRAESSETPQNAGTDQQQQQQPRVKKRRLGVDPSLIISEERSKRRRTPTPEAEHDDKDGVHDPKDPARAKELGLQIFKKIMDSKDSETVHQAPNKRQFPDYYETIKHPMSLEQVQQKLDASSYQTLRDVTNDIGQIFNNAKRYNMKDSLIFIWAKKLHKMTRVFYSTVTRPHAVFESEGEGEGEDAEAEAGTPFDRAGTSADVGEEDVDMGGPSAASADGDSVAGKIKKRGSYMKDGPTVYKLIKPVLKTIKEAKSRDGTGREIAGIFEELPDRKMFPDYYQAIKRPISLEEIEDKMVGRKYEAWEQFFDDVELMCSNAMEYNEDGSEVFIDAQQIREVLQFHRVEILKRLAQFRPQDKFRVRPAMATPCPSASTCYTPSPSAYPYNGTRPSMPMASPTANAFLPALPQGVVTDEVVANLERYPVYEQQAWAATLPPQAVQLYRQMLAANEARKRAAISGVPTVGAVLAGVPSANRPPGTVPLNNRHVPPHPTIKFLDFTFSTPGEDPDLRQAIRLHNMRGVVTHAVVVGSETTDIELTAYVNRPETKSGDTVAAIEGVPEVSLRVNGNQGSLPRFVYSGKETERPSGMRWVVTVPSNKMSTKIEVVATKPGALAETSAIYVSRQF</sequence>
<dbReference type="GO" id="GO:0016586">
    <property type="term" value="C:RSC-type complex"/>
    <property type="evidence" value="ECO:0007669"/>
    <property type="project" value="InterPro"/>
</dbReference>
<evidence type="ECO:0000259" key="10">
    <source>
        <dbReference type="PROSITE" id="PS50014"/>
    </source>
</evidence>
<keyword evidence="5 8" id="KW-0103">Bromodomain</keyword>
<dbReference type="Gene3D" id="1.20.920.10">
    <property type="entry name" value="Bromodomain-like"/>
    <property type="match status" value="2"/>
</dbReference>
<comment type="caution">
    <text evidence="11">The sequence shown here is derived from an EMBL/GenBank/DDBJ whole genome shotgun (WGS) entry which is preliminary data.</text>
</comment>
<feature type="region of interest" description="Disordered" evidence="9">
    <location>
        <begin position="1"/>
        <end position="114"/>
    </location>
</feature>
<dbReference type="GO" id="GO:0006368">
    <property type="term" value="P:transcription elongation by RNA polymerase II"/>
    <property type="evidence" value="ECO:0007669"/>
    <property type="project" value="TreeGrafter"/>
</dbReference>
<feature type="region of interest" description="Disordered" evidence="9">
    <location>
        <begin position="221"/>
        <end position="268"/>
    </location>
</feature>
<dbReference type="InterPro" id="IPR037382">
    <property type="entry name" value="Rsc/polybromo"/>
</dbReference>
<evidence type="ECO:0000256" key="5">
    <source>
        <dbReference type="ARBA" id="ARBA00023117"/>
    </source>
</evidence>
<feature type="compositionally biased region" description="Low complexity" evidence="9">
    <location>
        <begin position="1"/>
        <end position="16"/>
    </location>
</feature>
<dbReference type="Proteomes" id="UP000279259">
    <property type="component" value="Unassembled WGS sequence"/>
</dbReference>
<dbReference type="EMBL" id="RSCD01000021">
    <property type="protein sequence ID" value="RSH85254.1"/>
    <property type="molecule type" value="Genomic_DNA"/>
</dbReference>
<reference evidence="11 12" key="1">
    <citation type="submission" date="2018-11" db="EMBL/GenBank/DDBJ databases">
        <title>Genome sequence of Saitozyma podzolica DSM 27192.</title>
        <authorList>
            <person name="Aliyu H."/>
            <person name="Gorte O."/>
            <person name="Ochsenreither K."/>
        </authorList>
    </citation>
    <scope>NUCLEOTIDE SEQUENCE [LARGE SCALE GENOMIC DNA]</scope>
    <source>
        <strain evidence="11 12">DSM 27192</strain>
    </source>
</reference>